<dbReference type="CDD" id="cd03215">
    <property type="entry name" value="ABC_Carb_Monos_II"/>
    <property type="match status" value="1"/>
</dbReference>
<feature type="domain" description="ABC transporter" evidence="10">
    <location>
        <begin position="263"/>
        <end position="505"/>
    </location>
</feature>
<dbReference type="Proteomes" id="UP000196655">
    <property type="component" value="Unassembled WGS sequence"/>
</dbReference>
<dbReference type="GO" id="GO:0016887">
    <property type="term" value="F:ATP hydrolysis activity"/>
    <property type="evidence" value="ECO:0007669"/>
    <property type="project" value="InterPro"/>
</dbReference>
<evidence type="ECO:0000256" key="4">
    <source>
        <dbReference type="ARBA" id="ARBA00022597"/>
    </source>
</evidence>
<dbReference type="STRING" id="1122125.GCA_000423185_04558"/>
<evidence type="ECO:0000256" key="2">
    <source>
        <dbReference type="ARBA" id="ARBA00022448"/>
    </source>
</evidence>
<dbReference type="Gene3D" id="3.40.50.300">
    <property type="entry name" value="P-loop containing nucleotide triphosphate hydrolases"/>
    <property type="match status" value="2"/>
</dbReference>
<dbReference type="CDD" id="cd03216">
    <property type="entry name" value="ABC_Carb_Monos_I"/>
    <property type="match status" value="1"/>
</dbReference>
<sequence>MSAPSPAPRPADGPVLAVEGLGKTFGAVAVLQEIGFEIRPGEVHAVIGENGAGKSTLMKILAGHLAPTAGTISMNGAPIRFAGPVDAERHGIVLVHQEILLAPHLTVAENLFLGREKRRGLAVDDRAMNARAAEAVRSLGAEIDPTVVVAQLSIAQRQLVQIARALLVPHSVVIFDEPTASLTTHETDALLKVIHDIRAKGVAVLYVSHRLPEVKAIADRVTVLRDGRLVGTHDAAVLEPLDMARMMVGRDMANLYPPRTDAPAGDPVLEVRGMTVPRYAQDASFTLRRGEILGFAGLVGAGRTELLEGVLGLRSGQGEIRRDGRPVRFATVRDSMAAGIVYLSEDRKGKGLLLAQDLRINLTLAALKRFTRGPVIDTAKEWAELDRAIAAFDVRTRRKDLLAGQLSGGNQQKLLLGKMMLLEPEIVVIDEPTRGIDIGTKQQIYRFVAELAAQGKSVIVISSEMQELIGLCHRILVMRSGRIVGEVTGDAMTEDEIVTYATGVKTMAPAEASVGQA</sequence>
<keyword evidence="2" id="KW-0813">Transport</keyword>
<dbReference type="InterPro" id="IPR017871">
    <property type="entry name" value="ABC_transporter-like_CS"/>
</dbReference>
<organism evidence="11 12">
    <name type="scientific">Inquilinus limosus</name>
    <dbReference type="NCBI Taxonomy" id="171674"/>
    <lineage>
        <taxon>Bacteria</taxon>
        <taxon>Pseudomonadati</taxon>
        <taxon>Pseudomonadota</taxon>
        <taxon>Alphaproteobacteria</taxon>
        <taxon>Rhodospirillales</taxon>
        <taxon>Rhodospirillaceae</taxon>
        <taxon>Inquilinus</taxon>
    </lineage>
</organism>
<dbReference type="PROSITE" id="PS00211">
    <property type="entry name" value="ABC_TRANSPORTER_1"/>
    <property type="match status" value="1"/>
</dbReference>
<name>A0A211ZM14_9PROT</name>
<evidence type="ECO:0000256" key="5">
    <source>
        <dbReference type="ARBA" id="ARBA00022737"/>
    </source>
</evidence>
<protein>
    <submittedName>
        <fullName evidence="11">ABC transporter ATP-binding protein</fullName>
    </submittedName>
</protein>
<comment type="caution">
    <text evidence="11">The sequence shown here is derived from an EMBL/GenBank/DDBJ whole genome shotgun (WGS) entry which is preliminary data.</text>
</comment>
<dbReference type="EMBL" id="NHON01000027">
    <property type="protein sequence ID" value="OWJ66216.1"/>
    <property type="molecule type" value="Genomic_DNA"/>
</dbReference>
<keyword evidence="8" id="KW-1278">Translocase</keyword>
<reference evidence="12" key="1">
    <citation type="submission" date="2017-05" db="EMBL/GenBank/DDBJ databases">
        <authorList>
            <person name="Macchi M."/>
            <person name="Festa S."/>
            <person name="Coppotelli B.M."/>
            <person name="Morelli I.S."/>
        </authorList>
    </citation>
    <scope>NUCLEOTIDE SEQUENCE [LARGE SCALE GENOMIC DNA]</scope>
    <source>
        <strain evidence="12">I</strain>
    </source>
</reference>
<keyword evidence="6" id="KW-0547">Nucleotide-binding</keyword>
<dbReference type="Pfam" id="PF00005">
    <property type="entry name" value="ABC_tran"/>
    <property type="match status" value="2"/>
</dbReference>
<evidence type="ECO:0000256" key="8">
    <source>
        <dbReference type="ARBA" id="ARBA00022967"/>
    </source>
</evidence>
<evidence type="ECO:0000256" key="9">
    <source>
        <dbReference type="ARBA" id="ARBA00023136"/>
    </source>
</evidence>
<dbReference type="GO" id="GO:0005524">
    <property type="term" value="F:ATP binding"/>
    <property type="evidence" value="ECO:0007669"/>
    <property type="project" value="UniProtKB-KW"/>
</dbReference>
<dbReference type="PANTHER" id="PTHR43790">
    <property type="entry name" value="CARBOHYDRATE TRANSPORT ATP-BINDING PROTEIN MG119-RELATED"/>
    <property type="match status" value="1"/>
</dbReference>
<dbReference type="PANTHER" id="PTHR43790:SF9">
    <property type="entry name" value="GALACTOFURANOSE TRANSPORTER ATP-BINDING PROTEIN YTFR"/>
    <property type="match status" value="1"/>
</dbReference>
<dbReference type="InterPro" id="IPR050107">
    <property type="entry name" value="ABC_carbohydrate_import_ATPase"/>
</dbReference>
<keyword evidence="9" id="KW-0472">Membrane</keyword>
<keyword evidence="4" id="KW-0762">Sugar transport</keyword>
<evidence type="ECO:0000313" key="11">
    <source>
        <dbReference type="EMBL" id="OWJ66216.1"/>
    </source>
</evidence>
<dbReference type="SUPFAM" id="SSF52540">
    <property type="entry name" value="P-loop containing nucleoside triphosphate hydrolases"/>
    <property type="match status" value="2"/>
</dbReference>
<comment type="subcellular location">
    <subcellularLocation>
        <location evidence="1">Cell membrane</location>
        <topology evidence="1">Peripheral membrane protein</topology>
    </subcellularLocation>
</comment>
<evidence type="ECO:0000259" key="10">
    <source>
        <dbReference type="PROSITE" id="PS50893"/>
    </source>
</evidence>
<evidence type="ECO:0000256" key="1">
    <source>
        <dbReference type="ARBA" id="ARBA00004202"/>
    </source>
</evidence>
<evidence type="ECO:0000256" key="6">
    <source>
        <dbReference type="ARBA" id="ARBA00022741"/>
    </source>
</evidence>
<dbReference type="AlphaFoldDB" id="A0A211ZM14"/>
<dbReference type="OrthoDB" id="7283113at2"/>
<feature type="domain" description="ABC transporter" evidence="10">
    <location>
        <begin position="16"/>
        <end position="251"/>
    </location>
</feature>
<dbReference type="InterPro" id="IPR027417">
    <property type="entry name" value="P-loop_NTPase"/>
</dbReference>
<keyword evidence="7 11" id="KW-0067">ATP-binding</keyword>
<evidence type="ECO:0000256" key="3">
    <source>
        <dbReference type="ARBA" id="ARBA00022475"/>
    </source>
</evidence>
<dbReference type="SMART" id="SM00382">
    <property type="entry name" value="AAA"/>
    <property type="match status" value="2"/>
</dbReference>
<keyword evidence="5" id="KW-0677">Repeat</keyword>
<dbReference type="GO" id="GO:0005886">
    <property type="term" value="C:plasma membrane"/>
    <property type="evidence" value="ECO:0007669"/>
    <property type="project" value="UniProtKB-SubCell"/>
</dbReference>
<accession>A0A211ZM14</accession>
<dbReference type="InterPro" id="IPR003439">
    <property type="entry name" value="ABC_transporter-like_ATP-bd"/>
</dbReference>
<evidence type="ECO:0000313" key="12">
    <source>
        <dbReference type="Proteomes" id="UP000196655"/>
    </source>
</evidence>
<dbReference type="RefSeq" id="WP_088151986.1">
    <property type="nucleotide sequence ID" value="NZ_NHON01000027.1"/>
</dbReference>
<dbReference type="PROSITE" id="PS50893">
    <property type="entry name" value="ABC_TRANSPORTER_2"/>
    <property type="match status" value="2"/>
</dbReference>
<evidence type="ECO:0000256" key="7">
    <source>
        <dbReference type="ARBA" id="ARBA00022840"/>
    </source>
</evidence>
<gene>
    <name evidence="11" type="ORF">BWR60_15810</name>
</gene>
<dbReference type="FunFam" id="3.40.50.300:FF:000127">
    <property type="entry name" value="Ribose import ATP-binding protein RbsA"/>
    <property type="match status" value="1"/>
</dbReference>
<dbReference type="InterPro" id="IPR003593">
    <property type="entry name" value="AAA+_ATPase"/>
</dbReference>
<keyword evidence="12" id="KW-1185">Reference proteome</keyword>
<proteinExistence type="predicted"/>
<keyword evidence="3" id="KW-1003">Cell membrane</keyword>